<feature type="compositionally biased region" description="Basic and acidic residues" evidence="1">
    <location>
        <begin position="450"/>
        <end position="469"/>
    </location>
</feature>
<comment type="caution">
    <text evidence="2">The sequence shown here is derived from an EMBL/GenBank/DDBJ whole genome shotgun (WGS) entry which is preliminary data.</text>
</comment>
<protein>
    <submittedName>
        <fullName evidence="2">Uncharacterized protein</fullName>
    </submittedName>
</protein>
<evidence type="ECO:0000256" key="1">
    <source>
        <dbReference type="SAM" id="MobiDB-lite"/>
    </source>
</evidence>
<name>A0A9P1FGC4_9DINO</name>
<feature type="compositionally biased region" description="Basic residues" evidence="1">
    <location>
        <begin position="525"/>
        <end position="534"/>
    </location>
</feature>
<feature type="compositionally biased region" description="Basic residues" evidence="1">
    <location>
        <begin position="557"/>
        <end position="567"/>
    </location>
</feature>
<dbReference type="AlphaFoldDB" id="A0A9P1FGC4"/>
<dbReference type="EMBL" id="CAMXCT030000092">
    <property type="protein sequence ID" value="CAL4760997.1"/>
    <property type="molecule type" value="Genomic_DNA"/>
</dbReference>
<feature type="region of interest" description="Disordered" evidence="1">
    <location>
        <begin position="137"/>
        <end position="250"/>
    </location>
</feature>
<evidence type="ECO:0000313" key="2">
    <source>
        <dbReference type="EMBL" id="CAI3973685.1"/>
    </source>
</evidence>
<feature type="compositionally biased region" description="Basic and acidic residues" evidence="1">
    <location>
        <begin position="568"/>
        <end position="577"/>
    </location>
</feature>
<organism evidence="2">
    <name type="scientific">Cladocopium goreaui</name>
    <dbReference type="NCBI Taxonomy" id="2562237"/>
    <lineage>
        <taxon>Eukaryota</taxon>
        <taxon>Sar</taxon>
        <taxon>Alveolata</taxon>
        <taxon>Dinophyceae</taxon>
        <taxon>Suessiales</taxon>
        <taxon>Symbiodiniaceae</taxon>
        <taxon>Cladocopium</taxon>
    </lineage>
</organism>
<feature type="compositionally biased region" description="Polar residues" evidence="1">
    <location>
        <begin position="332"/>
        <end position="351"/>
    </location>
</feature>
<feature type="compositionally biased region" description="Basic and acidic residues" evidence="1">
    <location>
        <begin position="372"/>
        <end position="382"/>
    </location>
</feature>
<keyword evidence="4" id="KW-1185">Reference proteome</keyword>
<dbReference type="EMBL" id="CAMXCT010000092">
    <property type="protein sequence ID" value="CAI3973685.1"/>
    <property type="molecule type" value="Genomic_DNA"/>
</dbReference>
<evidence type="ECO:0000313" key="3">
    <source>
        <dbReference type="EMBL" id="CAL4760997.1"/>
    </source>
</evidence>
<feature type="compositionally biased region" description="Basic and acidic residues" evidence="1">
    <location>
        <begin position="515"/>
        <end position="524"/>
    </location>
</feature>
<proteinExistence type="predicted"/>
<feature type="compositionally biased region" description="Basic and acidic residues" evidence="1">
    <location>
        <begin position="390"/>
        <end position="406"/>
    </location>
</feature>
<feature type="region of interest" description="Disordered" evidence="1">
    <location>
        <begin position="267"/>
        <end position="577"/>
    </location>
</feature>
<feature type="compositionally biased region" description="Low complexity" evidence="1">
    <location>
        <begin position="535"/>
        <end position="556"/>
    </location>
</feature>
<feature type="compositionally biased region" description="Basic and acidic residues" evidence="1">
    <location>
        <begin position="137"/>
        <end position="146"/>
    </location>
</feature>
<dbReference type="Proteomes" id="UP001152797">
    <property type="component" value="Unassembled WGS sequence"/>
</dbReference>
<feature type="compositionally biased region" description="Basic residues" evidence="1">
    <location>
        <begin position="407"/>
        <end position="428"/>
    </location>
</feature>
<sequence>MVVEKPAKKLKVDLRGLAAEWDSSELVRNYLRENPNEGLFHEGIDTRVKHASYGYINWILQAILLRSCGLQGQPQPRVRGLREQLSLLYKKNHRVPKEKEVFEDGWHIRKFLVLIKNKTKKKLVSIELCEEINRAQAEKTAGRTEDKMDDDDDAYDQSDDGSDNESSSDDSDTDSDQEIPSEIVGQDIPPIANQAGGVTANGLPIAPNSSPGSLPVSTVPAVGPAHPSTEDPGRQDAPSDATQAMPLDLSAAREKLAQLRERKLGISNEIRRLKSENGPAPEGRPSGIKITAAAADNVDTMPMDLRDVPIPDSLVPTSSPEVASEKRREQYQRTSRAPPTVDQSSNATTQVAVPKKDNSKESLAASVPISGDHGREDLESYPKSKPAVLTRDDQLRFKATNKEDRKQKAKARKGKKGKNGKKKNKGKGNKALTGTKAPISRKRRMMKKQTSQDEKTLDVAEPEMTEKPQKKPRKVPTGSSTDVPKSRSKRKAEAVEPVNVDEKPPRKRKTCTAEPEGKVSEAKPKAKAKAKAKAASKTGAAPKKGAAPKAKASAVKPKAKAKGRPKKDRKDDFMKRGYESEKFNPGQVKMCEKFAKSFDPEMEVKSNAFKQEARGRLPSFSTYRLNIYWTRASVGVTHVKNNKDVVNFSFNTSSACSVHKIAVALRCAIHAVA</sequence>
<evidence type="ECO:0000313" key="4">
    <source>
        <dbReference type="Proteomes" id="UP001152797"/>
    </source>
</evidence>
<feature type="compositionally biased region" description="Polar residues" evidence="1">
    <location>
        <begin position="207"/>
        <end position="216"/>
    </location>
</feature>
<dbReference type="EMBL" id="CAMXCT020000092">
    <property type="protein sequence ID" value="CAL1127060.1"/>
    <property type="molecule type" value="Genomic_DNA"/>
</dbReference>
<gene>
    <name evidence="2" type="ORF">C1SCF055_LOCUS2164</name>
</gene>
<feature type="compositionally biased region" description="Acidic residues" evidence="1">
    <location>
        <begin position="147"/>
        <end position="179"/>
    </location>
</feature>
<reference evidence="2" key="1">
    <citation type="submission" date="2022-10" db="EMBL/GenBank/DDBJ databases">
        <authorList>
            <person name="Chen Y."/>
            <person name="Dougan E. K."/>
            <person name="Chan C."/>
            <person name="Rhodes N."/>
            <person name="Thang M."/>
        </authorList>
    </citation>
    <scope>NUCLEOTIDE SEQUENCE</scope>
</reference>
<reference evidence="3 4" key="2">
    <citation type="submission" date="2024-05" db="EMBL/GenBank/DDBJ databases">
        <authorList>
            <person name="Chen Y."/>
            <person name="Shah S."/>
            <person name="Dougan E. K."/>
            <person name="Thang M."/>
            <person name="Chan C."/>
        </authorList>
    </citation>
    <scope>NUCLEOTIDE SEQUENCE [LARGE SCALE GENOMIC DNA]</scope>
</reference>
<accession>A0A9P1FGC4</accession>